<comment type="caution">
    <text evidence="23">The sequence shown here is derived from an EMBL/GenBank/DDBJ whole genome shotgun (WGS) entry which is preliminary data.</text>
</comment>
<keyword evidence="14" id="KW-0325">Glycoprotein</keyword>
<comment type="pathway">
    <text evidence="2">Glycan metabolism; heparin biosynthesis.</text>
</comment>
<dbReference type="PANTHER" id="PTHR10605:SF56">
    <property type="entry name" value="BIFUNCTIONAL HEPARAN SULFATE N-DEACETYLASE_N-SULFOTRANSFERASE"/>
    <property type="match status" value="1"/>
</dbReference>
<dbReference type="Pfam" id="PF12062">
    <property type="entry name" value="HSNSD-CE"/>
    <property type="match status" value="1"/>
</dbReference>
<feature type="domain" description="Sulfotransferase" evidence="20">
    <location>
        <begin position="580"/>
        <end position="829"/>
    </location>
</feature>
<evidence type="ECO:0000256" key="18">
    <source>
        <dbReference type="PIRSR" id="PIRSR637359-3"/>
    </source>
</evidence>
<evidence type="ECO:0000256" key="12">
    <source>
        <dbReference type="ARBA" id="ARBA00023136"/>
    </source>
</evidence>
<evidence type="ECO:0000313" key="24">
    <source>
        <dbReference type="Proteomes" id="UP000494206"/>
    </source>
</evidence>
<evidence type="ECO:0000256" key="7">
    <source>
        <dbReference type="ARBA" id="ARBA00022692"/>
    </source>
</evidence>
<feature type="domain" description="Heparan sulphate-N-deacetylase deacetylase" evidence="21">
    <location>
        <begin position="284"/>
        <end position="488"/>
    </location>
</feature>
<dbReference type="GO" id="GO:0016787">
    <property type="term" value="F:hydrolase activity"/>
    <property type="evidence" value="ECO:0007669"/>
    <property type="project" value="UniProtKB-KW"/>
</dbReference>
<feature type="binding site" evidence="17">
    <location>
        <begin position="809"/>
        <end position="813"/>
    </location>
    <ligand>
        <name>3'-phosphoadenylyl sulfate</name>
        <dbReference type="ChEBI" id="CHEBI:58339"/>
    </ligand>
</feature>
<evidence type="ECO:0000256" key="4">
    <source>
        <dbReference type="ARBA" id="ARBA00010420"/>
    </source>
</evidence>
<comment type="similarity">
    <text evidence="4">Belongs to the sulfotransferase 1 family. NDST subfamily.</text>
</comment>
<proteinExistence type="inferred from homology"/>
<dbReference type="InterPro" id="IPR027417">
    <property type="entry name" value="P-loop_NTPase"/>
</dbReference>
<feature type="disulfide bond" evidence="18">
    <location>
        <begin position="795"/>
        <end position="804"/>
    </location>
</feature>
<keyword evidence="9" id="KW-0735">Signal-anchor</keyword>
<evidence type="ECO:0000313" key="23">
    <source>
        <dbReference type="EMBL" id="CAB3409201.1"/>
    </source>
</evidence>
<evidence type="ECO:0000256" key="1">
    <source>
        <dbReference type="ARBA" id="ARBA00004323"/>
    </source>
</evidence>
<evidence type="ECO:0000259" key="22">
    <source>
        <dbReference type="Pfam" id="PF25119"/>
    </source>
</evidence>
<evidence type="ECO:0000256" key="2">
    <source>
        <dbReference type="ARBA" id="ARBA00004841"/>
    </source>
</evidence>
<keyword evidence="13 18" id="KW-1015">Disulfide bond</keyword>
<dbReference type="Pfam" id="PF00685">
    <property type="entry name" value="Sulfotransfer_1"/>
    <property type="match status" value="1"/>
</dbReference>
<dbReference type="InterPro" id="IPR000863">
    <property type="entry name" value="Sulfotransferase_dom"/>
</dbReference>
<dbReference type="GO" id="GO:0000139">
    <property type="term" value="C:Golgi membrane"/>
    <property type="evidence" value="ECO:0007669"/>
    <property type="project" value="UniProtKB-SubCell"/>
</dbReference>
<evidence type="ECO:0000256" key="17">
    <source>
        <dbReference type="PIRSR" id="PIRSR637359-2"/>
    </source>
</evidence>
<evidence type="ECO:0000259" key="20">
    <source>
        <dbReference type="Pfam" id="PF00685"/>
    </source>
</evidence>
<evidence type="ECO:0000256" key="15">
    <source>
        <dbReference type="ARBA" id="ARBA00023268"/>
    </source>
</evidence>
<dbReference type="GO" id="GO:0019213">
    <property type="term" value="F:deacetylase activity"/>
    <property type="evidence" value="ECO:0007669"/>
    <property type="project" value="TreeGrafter"/>
</dbReference>
<dbReference type="SUPFAM" id="SSF52540">
    <property type="entry name" value="P-loop containing nucleoside triphosphate hydrolases"/>
    <property type="match status" value="1"/>
</dbReference>
<dbReference type="GO" id="GO:0015016">
    <property type="term" value="F:heparan sulfate N-sulfotransferase activity"/>
    <property type="evidence" value="ECO:0007669"/>
    <property type="project" value="UniProtKB-EC"/>
</dbReference>
<evidence type="ECO:0000256" key="14">
    <source>
        <dbReference type="ARBA" id="ARBA00023180"/>
    </source>
</evidence>
<comment type="pathway">
    <text evidence="3">Glycan metabolism; heparan sulfate biosynthesis.</text>
</comment>
<evidence type="ECO:0000256" key="13">
    <source>
        <dbReference type="ARBA" id="ARBA00023157"/>
    </source>
</evidence>
<keyword evidence="8" id="KW-0378">Hydrolase</keyword>
<keyword evidence="11" id="KW-0333">Golgi apparatus</keyword>
<name>A0A8S1F5Q2_9PELO</name>
<evidence type="ECO:0000256" key="11">
    <source>
        <dbReference type="ARBA" id="ARBA00023034"/>
    </source>
</evidence>
<feature type="transmembrane region" description="Helical" evidence="19">
    <location>
        <begin position="12"/>
        <end position="33"/>
    </location>
</feature>
<dbReference type="Proteomes" id="UP000494206">
    <property type="component" value="Unassembled WGS sequence"/>
</dbReference>
<dbReference type="InterPro" id="IPR021930">
    <property type="entry name" value="Heparan_SO4_deacetylase_dom"/>
</dbReference>
<evidence type="ECO:0000256" key="6">
    <source>
        <dbReference type="ARBA" id="ARBA00022679"/>
    </source>
</evidence>
<sequence>MIITPFLNQKIIRIGKFAIFAFLFYFALCILFPSSHENARPRKRPKIVTNYSCSTENDQKISGDFEFLETNGTNQKVLVILESLFSRNGKQIKQILNALKIPYKAEAVSKNLPVLTTLSNGRYSLIIVENYYKYLNMPRWNRQLLDKYCHEFNVPIFSFVASKPNDPLKRIKIKGSSLWMWQNQKLKSLIIKPSKFHKIAKIGKIRSDISGGDWVVFENSKNFQTIVAGGVSKNLERAVVVHDKGIDDGVERILFGRNLTDWTIKLTFVDSLLWALGRNSFTLDRFIQVDIDDVFVGAQGTRMVEGDVRSLLEFQKHFREAYIKNFTFMLGFSGSYFRNGDYLEDAGDELLIDMAANFVWFPHMWRHNHAHDHNFTYLEAIMTQNKLFAQNMKLPVTYPYAIAPQHDGVFPVHEEMYDAWKKIWNVSVTATEEYPHFKPASQRKAFIHKGISVLPRQTCGLYTHTQFFDTYPDGFDKLLASIQGGDLFFTIVFNPISIFMTHQQNYAHDRLALYTFENLFRFLNCWTNLALKWQDPVSSAELYFQKFPDEKLPIWTNPCVDARHRIIVPPSIDCSNLTLPNVLILGPQKTGSTALADFLSLHPNVSQNRQIPGSFEEVQFFGGANYRKGIEWYMSQFSNASVIFEKSATYFDNPLAPRQASSLVPDAKLVIILEDPAKRAYSWFQHLIAHDEPAALEAGNLETILDAFEEKLKPTPRMAMAWKKIRQRCISGGRYLHHLDKWLEFYSLEQIMFIDGELLRASPAQVLVKLAKWLSLPEFDFNSHIRLSSSKGFHCKWLNGKMKCLGESKGRKYEEMSVELRARLSRIFEIDNSALYKFLRKNRIPIPNWLEISLRGKGNPKTKPGYLRADHLQKCAVHISNLGSRKNDGFAKISRKISKLFRQVIDSDMVQIEPKKKRQFCRKCREVLIGGVKKSEICVKEKNLVAQICGKCGNSRNYMTLKGYGAELKKKMEEEADNSKITGH</sequence>
<evidence type="ECO:0000256" key="10">
    <source>
        <dbReference type="ARBA" id="ARBA00022989"/>
    </source>
</evidence>
<accession>A0A8S1F5Q2</accession>
<organism evidence="23 24">
    <name type="scientific">Caenorhabditis bovis</name>
    <dbReference type="NCBI Taxonomy" id="2654633"/>
    <lineage>
        <taxon>Eukaryota</taxon>
        <taxon>Metazoa</taxon>
        <taxon>Ecdysozoa</taxon>
        <taxon>Nematoda</taxon>
        <taxon>Chromadorea</taxon>
        <taxon>Rhabditida</taxon>
        <taxon>Rhabditina</taxon>
        <taxon>Rhabditomorpha</taxon>
        <taxon>Rhabditoidea</taxon>
        <taxon>Rhabditidae</taxon>
        <taxon>Peloderinae</taxon>
        <taxon>Caenorhabditis</taxon>
    </lineage>
</organism>
<feature type="active site" description="For sulfotransferase activity" evidence="16">
    <location>
        <position position="589"/>
    </location>
</feature>
<dbReference type="EMBL" id="CADEPM010000008">
    <property type="protein sequence ID" value="CAB3409201.1"/>
    <property type="molecule type" value="Genomic_DNA"/>
</dbReference>
<dbReference type="AlphaFoldDB" id="A0A8S1F5Q2"/>
<comment type="subcellular location">
    <subcellularLocation>
        <location evidence="1">Golgi apparatus membrane</location>
        <topology evidence="1">Single-pass type II membrane protein</topology>
    </subcellularLocation>
</comment>
<evidence type="ECO:0000256" key="19">
    <source>
        <dbReference type="SAM" id="Phobius"/>
    </source>
</evidence>
<dbReference type="Pfam" id="PF25119">
    <property type="entry name" value="HSNSD_N"/>
    <property type="match status" value="1"/>
</dbReference>
<evidence type="ECO:0000256" key="9">
    <source>
        <dbReference type="ARBA" id="ARBA00022968"/>
    </source>
</evidence>
<dbReference type="InterPro" id="IPR056793">
    <property type="entry name" value="HSNSD_N"/>
</dbReference>
<feature type="binding site" evidence="17">
    <location>
        <position position="682"/>
    </location>
    <ligand>
        <name>3'-phosphoadenylyl sulfate</name>
        <dbReference type="ChEBI" id="CHEBI:58339"/>
    </ligand>
</feature>
<dbReference type="EC" id="2.8.2.8" evidence="5"/>
<evidence type="ECO:0000259" key="21">
    <source>
        <dbReference type="Pfam" id="PF12062"/>
    </source>
</evidence>
<keyword evidence="15" id="KW-0511">Multifunctional enzyme</keyword>
<protein>
    <recommendedName>
        <fullName evidence="5">[heparan sulfate]-glucosamine N-sulfotransferase</fullName>
        <ecNumber evidence="5">2.8.2.8</ecNumber>
    </recommendedName>
</protein>
<keyword evidence="12 19" id="KW-0472">Membrane</keyword>
<evidence type="ECO:0000256" key="5">
    <source>
        <dbReference type="ARBA" id="ARBA00012979"/>
    </source>
</evidence>
<keyword evidence="10 19" id="KW-1133">Transmembrane helix</keyword>
<dbReference type="OrthoDB" id="8958249at2759"/>
<keyword evidence="7 19" id="KW-0812">Transmembrane</keyword>
<dbReference type="Gene3D" id="3.40.50.300">
    <property type="entry name" value="P-loop containing nucleotide triphosphate hydrolases"/>
    <property type="match status" value="1"/>
</dbReference>
<keyword evidence="24" id="KW-1185">Reference proteome</keyword>
<dbReference type="PANTHER" id="PTHR10605">
    <property type="entry name" value="HEPARAN SULFATE SULFOTRANSFERASE"/>
    <property type="match status" value="1"/>
</dbReference>
<dbReference type="InterPro" id="IPR037359">
    <property type="entry name" value="NST/OST"/>
</dbReference>
<feature type="domain" description="Heparan sulfate-N-deacetylase N-terminal" evidence="22">
    <location>
        <begin position="73"/>
        <end position="274"/>
    </location>
</feature>
<keyword evidence="6" id="KW-0808">Transferase</keyword>
<evidence type="ECO:0000256" key="3">
    <source>
        <dbReference type="ARBA" id="ARBA00005093"/>
    </source>
</evidence>
<reference evidence="23 24" key="1">
    <citation type="submission" date="2020-04" db="EMBL/GenBank/DDBJ databases">
        <authorList>
            <person name="Laetsch R D."/>
            <person name="Stevens L."/>
            <person name="Kumar S."/>
            <person name="Blaxter L. M."/>
        </authorList>
    </citation>
    <scope>NUCLEOTIDE SEQUENCE [LARGE SCALE GENOMIC DNA]</scope>
</reference>
<evidence type="ECO:0000256" key="8">
    <source>
        <dbReference type="ARBA" id="ARBA00022801"/>
    </source>
</evidence>
<gene>
    <name evidence="23" type="ORF">CBOVIS_LOCUS10884</name>
</gene>
<evidence type="ECO:0000256" key="16">
    <source>
        <dbReference type="PIRSR" id="PIRSR637359-1"/>
    </source>
</evidence>